<protein>
    <recommendedName>
        <fullName evidence="1">SGNH hydrolase-type esterase domain-containing protein</fullName>
    </recommendedName>
</protein>
<dbReference type="PANTHER" id="PTHR30383">
    <property type="entry name" value="THIOESTERASE 1/PROTEASE 1/LYSOPHOSPHOLIPASE L1"/>
    <property type="match status" value="1"/>
</dbReference>
<comment type="caution">
    <text evidence="2">The sequence shown here is derived from an EMBL/GenBank/DDBJ whole genome shotgun (WGS) entry which is preliminary data.</text>
</comment>
<name>A0ABP9FYX0_9SPHI</name>
<dbReference type="SUPFAM" id="SSF52266">
    <property type="entry name" value="SGNH hydrolase"/>
    <property type="match status" value="1"/>
</dbReference>
<feature type="domain" description="SGNH hydrolase-type esterase" evidence="1">
    <location>
        <begin position="19"/>
        <end position="171"/>
    </location>
</feature>
<keyword evidence="3" id="KW-1185">Reference proteome</keyword>
<dbReference type="PROSITE" id="PS51257">
    <property type="entry name" value="PROKAR_LIPOPROTEIN"/>
    <property type="match status" value="1"/>
</dbReference>
<gene>
    <name evidence="2" type="ORF">GCM10023313_27610</name>
</gene>
<reference evidence="3" key="1">
    <citation type="journal article" date="2019" name="Int. J. Syst. Evol. Microbiol.">
        <title>The Global Catalogue of Microorganisms (GCM) 10K type strain sequencing project: providing services to taxonomists for standard genome sequencing and annotation.</title>
        <authorList>
            <consortium name="The Broad Institute Genomics Platform"/>
            <consortium name="The Broad Institute Genome Sequencing Center for Infectious Disease"/>
            <person name="Wu L."/>
            <person name="Ma J."/>
        </authorList>
    </citation>
    <scope>NUCLEOTIDE SEQUENCE [LARGE SCALE GENOMIC DNA]</scope>
    <source>
        <strain evidence="3">JCM 18283</strain>
    </source>
</reference>
<evidence type="ECO:0000313" key="2">
    <source>
        <dbReference type="EMBL" id="GAA4922172.1"/>
    </source>
</evidence>
<accession>A0ABP9FYX0</accession>
<sequence>MIKWCFIALLLALTSCRKTNQITVINQGIGGNKASDVVIRIDTALQSNPDLAIVMIGTNDVSRQVAYKKFADNLSIVINRIKKSGAKVLLMSPPPRGTEVIGLPDNFKNGRTDTITSIIDSLGKKLNCYYLNINQAFKDAGTPSADKSSMLYNSANNPGKPDGIHLTVDGRQFIAAKVNRFIQDNLPKGSYSVVVCIGDSLTAGGSASYPAYLRILLNAQ</sequence>
<dbReference type="Proteomes" id="UP001501436">
    <property type="component" value="Unassembled WGS sequence"/>
</dbReference>
<evidence type="ECO:0000259" key="1">
    <source>
        <dbReference type="Pfam" id="PF13472"/>
    </source>
</evidence>
<dbReference type="InterPro" id="IPR036514">
    <property type="entry name" value="SGNH_hydro_sf"/>
</dbReference>
<dbReference type="Pfam" id="PF13472">
    <property type="entry name" value="Lipase_GDSL_2"/>
    <property type="match status" value="1"/>
</dbReference>
<organism evidence="2 3">
    <name type="scientific">Mucilaginibacter defluvii</name>
    <dbReference type="NCBI Taxonomy" id="1196019"/>
    <lineage>
        <taxon>Bacteria</taxon>
        <taxon>Pseudomonadati</taxon>
        <taxon>Bacteroidota</taxon>
        <taxon>Sphingobacteriia</taxon>
        <taxon>Sphingobacteriales</taxon>
        <taxon>Sphingobacteriaceae</taxon>
        <taxon>Mucilaginibacter</taxon>
    </lineage>
</organism>
<dbReference type="EMBL" id="BAABJI010000002">
    <property type="protein sequence ID" value="GAA4922172.1"/>
    <property type="molecule type" value="Genomic_DNA"/>
</dbReference>
<dbReference type="RefSeq" id="WP_345331799.1">
    <property type="nucleotide sequence ID" value="NZ_BAABJI010000002.1"/>
</dbReference>
<evidence type="ECO:0000313" key="3">
    <source>
        <dbReference type="Proteomes" id="UP001501436"/>
    </source>
</evidence>
<dbReference type="InterPro" id="IPR013830">
    <property type="entry name" value="SGNH_hydro"/>
</dbReference>
<dbReference type="Gene3D" id="3.40.50.1110">
    <property type="entry name" value="SGNH hydrolase"/>
    <property type="match status" value="1"/>
</dbReference>
<dbReference type="InterPro" id="IPR051532">
    <property type="entry name" value="Ester_Hydrolysis_Enzymes"/>
</dbReference>
<proteinExistence type="predicted"/>